<comment type="caution">
    <text evidence="2">The sequence shown here is derived from an EMBL/GenBank/DDBJ whole genome shotgun (WGS) entry which is preliminary data.</text>
</comment>
<evidence type="ECO:0008006" key="4">
    <source>
        <dbReference type="Google" id="ProtNLM"/>
    </source>
</evidence>
<feature type="compositionally biased region" description="Basic and acidic residues" evidence="1">
    <location>
        <begin position="26"/>
        <end position="38"/>
    </location>
</feature>
<dbReference type="Proteomes" id="UP000479710">
    <property type="component" value="Unassembled WGS sequence"/>
</dbReference>
<keyword evidence="3" id="KW-1185">Reference proteome</keyword>
<organism evidence="2 3">
    <name type="scientific">Oryza meyeriana var. granulata</name>
    <dbReference type="NCBI Taxonomy" id="110450"/>
    <lineage>
        <taxon>Eukaryota</taxon>
        <taxon>Viridiplantae</taxon>
        <taxon>Streptophyta</taxon>
        <taxon>Embryophyta</taxon>
        <taxon>Tracheophyta</taxon>
        <taxon>Spermatophyta</taxon>
        <taxon>Magnoliopsida</taxon>
        <taxon>Liliopsida</taxon>
        <taxon>Poales</taxon>
        <taxon>Poaceae</taxon>
        <taxon>BOP clade</taxon>
        <taxon>Oryzoideae</taxon>
        <taxon>Oryzeae</taxon>
        <taxon>Oryzinae</taxon>
        <taxon>Oryza</taxon>
        <taxon>Oryza meyeriana</taxon>
    </lineage>
</organism>
<accession>A0A6G1BP14</accession>
<evidence type="ECO:0000256" key="1">
    <source>
        <dbReference type="SAM" id="MobiDB-lite"/>
    </source>
</evidence>
<dbReference type="EMBL" id="SPHZ02000012">
    <property type="protein sequence ID" value="KAF0889616.1"/>
    <property type="molecule type" value="Genomic_DNA"/>
</dbReference>
<name>A0A6G1BP14_9ORYZ</name>
<reference evidence="2 3" key="1">
    <citation type="submission" date="2019-11" db="EMBL/GenBank/DDBJ databases">
        <title>Whole genome sequence of Oryza granulata.</title>
        <authorList>
            <person name="Li W."/>
        </authorList>
    </citation>
    <scope>NUCLEOTIDE SEQUENCE [LARGE SCALE GENOMIC DNA]</scope>
    <source>
        <strain evidence="3">cv. Menghai</strain>
        <tissue evidence="2">Leaf</tissue>
    </source>
</reference>
<evidence type="ECO:0000313" key="2">
    <source>
        <dbReference type="EMBL" id="KAF0889616.1"/>
    </source>
</evidence>
<proteinExistence type="predicted"/>
<protein>
    <recommendedName>
        <fullName evidence="4">DUF834 domain-containing protein</fullName>
    </recommendedName>
</protein>
<dbReference type="AlphaFoldDB" id="A0A6G1BP14"/>
<sequence>MEGPLCSDSVQGRENVAAERTTGGGQRRDQRRLGDRGRGRGRAAAVGVPAARRMVAASLWDGGGWPCSNGAPVDRGELCGGG</sequence>
<feature type="region of interest" description="Disordered" evidence="1">
    <location>
        <begin position="1"/>
        <end position="45"/>
    </location>
</feature>
<evidence type="ECO:0000313" key="3">
    <source>
        <dbReference type="Proteomes" id="UP000479710"/>
    </source>
</evidence>
<gene>
    <name evidence="2" type="ORF">E2562_029290</name>
</gene>